<accession>Q0RIP7</accession>
<protein>
    <submittedName>
        <fullName evidence="2">Uncharacterized protein</fullName>
    </submittedName>
</protein>
<evidence type="ECO:0000313" key="3">
    <source>
        <dbReference type="Proteomes" id="UP000000657"/>
    </source>
</evidence>
<evidence type="ECO:0000313" key="2">
    <source>
        <dbReference type="EMBL" id="CAJ62620.1"/>
    </source>
</evidence>
<sequence length="99" mass="10452">MGRVSPGPRGDGRREWSARMEATLGCASPPGPWRPADRVRRVAWWPVGRGRRGGSSGGPWGVWGGSSGGPEAGGDSADKACVRRVRRMSQGHPVNHPVG</sequence>
<dbReference type="KEGG" id="fal:FRAAL3978"/>
<evidence type="ECO:0000256" key="1">
    <source>
        <dbReference type="SAM" id="MobiDB-lite"/>
    </source>
</evidence>
<dbReference type="HOGENOM" id="CLU_2316158_0_0_11"/>
<dbReference type="EMBL" id="CT573213">
    <property type="protein sequence ID" value="CAJ62620.1"/>
    <property type="molecule type" value="Genomic_DNA"/>
</dbReference>
<name>Q0RIP7_FRAAA</name>
<dbReference type="STRING" id="326424.FRAAL3978"/>
<proteinExistence type="predicted"/>
<feature type="region of interest" description="Disordered" evidence="1">
    <location>
        <begin position="47"/>
        <end position="77"/>
    </location>
</feature>
<reference evidence="2 3" key="1">
    <citation type="journal article" date="2007" name="Genome Res.">
        <title>Genome characteristics of facultatively symbiotic Frankia sp. strains reflect host range and host plant biogeography.</title>
        <authorList>
            <person name="Normand P."/>
            <person name="Lapierre P."/>
            <person name="Tisa L.S."/>
            <person name="Gogarten J.P."/>
            <person name="Alloisio N."/>
            <person name="Bagnarol E."/>
            <person name="Bassi C.A."/>
            <person name="Berry A.M."/>
            <person name="Bickhart D.M."/>
            <person name="Choisne N."/>
            <person name="Couloux A."/>
            <person name="Cournoyer B."/>
            <person name="Cruveiller S."/>
            <person name="Daubin V."/>
            <person name="Demange N."/>
            <person name="Francino M.P."/>
            <person name="Goltsman E."/>
            <person name="Huang Y."/>
            <person name="Kopp O.R."/>
            <person name="Labarre L."/>
            <person name="Lapidus A."/>
            <person name="Lavire C."/>
            <person name="Marechal J."/>
            <person name="Martinez M."/>
            <person name="Mastronunzio J.E."/>
            <person name="Mullin B.C."/>
            <person name="Niemann J."/>
            <person name="Pujic P."/>
            <person name="Rawnsley T."/>
            <person name="Rouy Z."/>
            <person name="Schenowitz C."/>
            <person name="Sellstedt A."/>
            <person name="Tavares F."/>
            <person name="Tomkins J.P."/>
            <person name="Vallenet D."/>
            <person name="Valverde C."/>
            <person name="Wall L.G."/>
            <person name="Wang Y."/>
            <person name="Medigue C."/>
            <person name="Benson D.R."/>
        </authorList>
    </citation>
    <scope>NUCLEOTIDE SEQUENCE [LARGE SCALE GENOMIC DNA]</scope>
    <source>
        <strain evidence="3">DSM 45986 / CECT 9034 / ACN14a</strain>
    </source>
</reference>
<feature type="compositionally biased region" description="Gly residues" evidence="1">
    <location>
        <begin position="53"/>
        <end position="72"/>
    </location>
</feature>
<gene>
    <name evidence="2" type="ordered locus">FRAAL3978</name>
</gene>
<dbReference type="Proteomes" id="UP000000657">
    <property type="component" value="Chromosome"/>
</dbReference>
<dbReference type="AlphaFoldDB" id="Q0RIP7"/>
<organism evidence="2 3">
    <name type="scientific">Frankia alni (strain DSM 45986 / CECT 9034 / ACN14a)</name>
    <dbReference type="NCBI Taxonomy" id="326424"/>
    <lineage>
        <taxon>Bacteria</taxon>
        <taxon>Bacillati</taxon>
        <taxon>Actinomycetota</taxon>
        <taxon>Actinomycetes</taxon>
        <taxon>Frankiales</taxon>
        <taxon>Frankiaceae</taxon>
        <taxon>Frankia</taxon>
    </lineage>
</organism>
<keyword evidence="3" id="KW-1185">Reference proteome</keyword>